<organism evidence="5 6">
    <name type="scientific">Faecalibacillus intestinalis</name>
    <dbReference type="NCBI Taxonomy" id="1982626"/>
    <lineage>
        <taxon>Bacteria</taxon>
        <taxon>Bacillati</taxon>
        <taxon>Bacillota</taxon>
        <taxon>Erysipelotrichia</taxon>
        <taxon>Erysipelotrichales</taxon>
        <taxon>Coprobacillaceae</taxon>
        <taxon>Faecalibacillus</taxon>
    </lineage>
</organism>
<dbReference type="InterPro" id="IPR036390">
    <property type="entry name" value="WH_DNA-bd_sf"/>
</dbReference>
<dbReference type="InterPro" id="IPR023187">
    <property type="entry name" value="Tscrpt_reg_MarR-type_CS"/>
</dbReference>
<dbReference type="PANTHER" id="PTHR42756">
    <property type="entry name" value="TRANSCRIPTIONAL REGULATOR, MARR"/>
    <property type="match status" value="1"/>
</dbReference>
<feature type="domain" description="HTH marR-type" evidence="4">
    <location>
        <begin position="1"/>
        <end position="132"/>
    </location>
</feature>
<evidence type="ECO:0000256" key="3">
    <source>
        <dbReference type="ARBA" id="ARBA00023163"/>
    </source>
</evidence>
<dbReference type="SUPFAM" id="SSF46785">
    <property type="entry name" value="Winged helix' DNA-binding domain"/>
    <property type="match status" value="1"/>
</dbReference>
<dbReference type="PROSITE" id="PS50995">
    <property type="entry name" value="HTH_MARR_2"/>
    <property type="match status" value="1"/>
</dbReference>
<evidence type="ECO:0000256" key="2">
    <source>
        <dbReference type="ARBA" id="ARBA00023125"/>
    </source>
</evidence>
<gene>
    <name evidence="5" type="ORF">C7U54_07585</name>
</gene>
<dbReference type="Pfam" id="PF01047">
    <property type="entry name" value="MarR"/>
    <property type="match status" value="1"/>
</dbReference>
<evidence type="ECO:0000256" key="1">
    <source>
        <dbReference type="ARBA" id="ARBA00023015"/>
    </source>
</evidence>
<dbReference type="InterPro" id="IPR000835">
    <property type="entry name" value="HTH_MarR-typ"/>
</dbReference>
<sequence length="140" mass="16374">MNLSRLISILHNQKNSYMNVQLKAFGLSHGQAITLKIIYEENNIKQEDLNKRLQIDKSAVTRILKTLEDKGFIIKKTAKEDKRNHVLSLTSKGKELYPKIKDVIKETTEMMIKDIDQNELILLEELLLKMKMNLEDTYEK</sequence>
<dbReference type="PANTHER" id="PTHR42756:SF1">
    <property type="entry name" value="TRANSCRIPTIONAL REPRESSOR OF EMRAB OPERON"/>
    <property type="match status" value="1"/>
</dbReference>
<reference evidence="5 6" key="1">
    <citation type="journal article" date="2019" name="Int. J. Syst. Evol. Microbiol.">
        <title>Faecalibacillus intestinalis gen. nov., sp. nov. and Faecalibacillus faecis sp. nov., isolated from human faeces.</title>
        <authorList>
            <person name="Seo B."/>
            <person name="Jeon K."/>
            <person name="Baek I."/>
            <person name="Lee Y.M."/>
            <person name="Baek K."/>
            <person name="Ko G."/>
        </authorList>
    </citation>
    <scope>NUCLEOTIDE SEQUENCE [LARGE SCALE GENOMIC DNA]</scope>
    <source>
        <strain evidence="5 6">SNUG30099</strain>
    </source>
</reference>
<dbReference type="Proteomes" id="UP000240974">
    <property type="component" value="Unassembled WGS sequence"/>
</dbReference>
<keyword evidence="2" id="KW-0238">DNA-binding</keyword>
<keyword evidence="6" id="KW-1185">Reference proteome</keyword>
<protein>
    <recommendedName>
        <fullName evidence="4">HTH marR-type domain-containing protein</fullName>
    </recommendedName>
</protein>
<evidence type="ECO:0000313" key="6">
    <source>
        <dbReference type="Proteomes" id="UP000240974"/>
    </source>
</evidence>
<comment type="caution">
    <text evidence="5">The sequence shown here is derived from an EMBL/GenBank/DDBJ whole genome shotgun (WGS) entry which is preliminary data.</text>
</comment>
<dbReference type="AlphaFoldDB" id="A0A2T3G014"/>
<dbReference type="InterPro" id="IPR036388">
    <property type="entry name" value="WH-like_DNA-bd_sf"/>
</dbReference>
<evidence type="ECO:0000259" key="4">
    <source>
        <dbReference type="PROSITE" id="PS50995"/>
    </source>
</evidence>
<dbReference type="Gene3D" id="1.10.10.10">
    <property type="entry name" value="Winged helix-like DNA-binding domain superfamily/Winged helix DNA-binding domain"/>
    <property type="match status" value="1"/>
</dbReference>
<dbReference type="GO" id="GO:0003677">
    <property type="term" value="F:DNA binding"/>
    <property type="evidence" value="ECO:0007669"/>
    <property type="project" value="UniProtKB-KW"/>
</dbReference>
<keyword evidence="1" id="KW-0805">Transcription regulation</keyword>
<evidence type="ECO:0000313" key="5">
    <source>
        <dbReference type="EMBL" id="PST40879.1"/>
    </source>
</evidence>
<dbReference type="SMART" id="SM00347">
    <property type="entry name" value="HTH_MARR"/>
    <property type="match status" value="1"/>
</dbReference>
<accession>A0A2T3G014</accession>
<name>A0A2T3G014_9FIRM</name>
<keyword evidence="3" id="KW-0804">Transcription</keyword>
<dbReference type="GO" id="GO:0003700">
    <property type="term" value="F:DNA-binding transcription factor activity"/>
    <property type="evidence" value="ECO:0007669"/>
    <property type="project" value="InterPro"/>
</dbReference>
<dbReference type="RefSeq" id="WP_107029886.1">
    <property type="nucleotide sequence ID" value="NZ_AP031432.1"/>
</dbReference>
<dbReference type="PRINTS" id="PR00598">
    <property type="entry name" value="HTHMARR"/>
</dbReference>
<dbReference type="PROSITE" id="PS01117">
    <property type="entry name" value="HTH_MARR_1"/>
    <property type="match status" value="1"/>
</dbReference>
<dbReference type="EMBL" id="PYLQ01000009">
    <property type="protein sequence ID" value="PST40879.1"/>
    <property type="molecule type" value="Genomic_DNA"/>
</dbReference>
<proteinExistence type="predicted"/>